<keyword evidence="3" id="KW-1185">Reference proteome</keyword>
<evidence type="ECO:0000313" key="3">
    <source>
        <dbReference type="Proteomes" id="UP001189429"/>
    </source>
</evidence>
<evidence type="ECO:0000256" key="1">
    <source>
        <dbReference type="SAM" id="MobiDB-lite"/>
    </source>
</evidence>
<proteinExistence type="predicted"/>
<organism evidence="2 3">
    <name type="scientific">Prorocentrum cordatum</name>
    <dbReference type="NCBI Taxonomy" id="2364126"/>
    <lineage>
        <taxon>Eukaryota</taxon>
        <taxon>Sar</taxon>
        <taxon>Alveolata</taxon>
        <taxon>Dinophyceae</taxon>
        <taxon>Prorocentrales</taxon>
        <taxon>Prorocentraceae</taxon>
        <taxon>Prorocentrum</taxon>
    </lineage>
</organism>
<gene>
    <name evidence="2" type="ORF">PCOR1329_LOCUS25985</name>
</gene>
<dbReference type="Gene3D" id="1.20.1270.10">
    <property type="match status" value="1"/>
</dbReference>
<feature type="region of interest" description="Disordered" evidence="1">
    <location>
        <begin position="179"/>
        <end position="207"/>
    </location>
</feature>
<dbReference type="InterPro" id="IPR029048">
    <property type="entry name" value="HSP70_C_sf"/>
</dbReference>
<accession>A0ABN9S499</accession>
<protein>
    <submittedName>
        <fullName evidence="2">Uncharacterized protein</fullName>
    </submittedName>
</protein>
<evidence type="ECO:0000313" key="2">
    <source>
        <dbReference type="EMBL" id="CAK0826017.1"/>
    </source>
</evidence>
<dbReference type="EMBL" id="CAUYUJ010009158">
    <property type="protein sequence ID" value="CAK0826017.1"/>
    <property type="molecule type" value="Genomic_DNA"/>
</dbReference>
<name>A0ABN9S499_9DINO</name>
<reference evidence="2" key="1">
    <citation type="submission" date="2023-10" db="EMBL/GenBank/DDBJ databases">
        <authorList>
            <person name="Chen Y."/>
            <person name="Shah S."/>
            <person name="Dougan E. K."/>
            <person name="Thang M."/>
            <person name="Chan C."/>
        </authorList>
    </citation>
    <scope>NUCLEOTIDE SEQUENCE [LARGE SCALE GENOMIC DNA]</scope>
</reference>
<sequence>MLCASRRMQMRSCFADAAIARWKGEGPKGLQLESIASSLTGHGIATSGWWTSGGAPRRHCAGKDGAHPLTLAEGPGALEAAIPLKELEAALERGARQGPEAAAIVKGEVGNSEMLADRTRVHQNERFELVSSSDSEAGADGIGHRLDDLKAMRYEMRAGLLNARVEFGAKIVEVPSVQQEEVPQVDCASSAGPKAAPKGEQPTELPLEKPVDVSQVKIIEVPRDKPVEVPQGEHETRLREIAKTVKYDTQRNEIANTGFAEQSIEVPFEQTVDVPQEKPDARFKQIAKTDLVEQINEVPFGKTVDAPQVKNMKFNDSAWKSWQVKYDAKCNESAKTDLAERFSLMLLPMPFFPSLGMSGTEADSEMAMLGLAGYCLTVDRILQEAQLRDLLECGDEVKVGKAVQDTLHWLDQPDRAGLVELEGKEPEPEGITNPTLMKAT</sequence>
<dbReference type="SUPFAM" id="SSF100934">
    <property type="entry name" value="Heat shock protein 70kD (HSP70), C-terminal subdomain"/>
    <property type="match status" value="1"/>
</dbReference>
<dbReference type="Proteomes" id="UP001189429">
    <property type="component" value="Unassembled WGS sequence"/>
</dbReference>
<comment type="caution">
    <text evidence="2">The sequence shown here is derived from an EMBL/GenBank/DDBJ whole genome shotgun (WGS) entry which is preliminary data.</text>
</comment>